<evidence type="ECO:0000256" key="1">
    <source>
        <dbReference type="SAM" id="MobiDB-lite"/>
    </source>
</evidence>
<dbReference type="PANTHER" id="PTHR34190">
    <property type="entry name" value="EXPRESSED PROTEIN"/>
    <property type="match status" value="1"/>
</dbReference>
<accession>A0ABD1HBB0</accession>
<dbReference type="AlphaFoldDB" id="A0ABD1HBB0"/>
<proteinExistence type="predicted"/>
<sequence>MEHNDENQETPCILPVIARLDRLDRLIPLLAEKRSFSKSGVCGIETKNECKTLSSALEEVHHKGTLMERLALLEKRVLELSLEIVEGNTTSRSSSSTMQGQEMIGKNGNGDTINKQQTQDPSTTQAQEKVSPADGVVKEITASHRSRRQKTKSQKKWQWLFRHTC</sequence>
<comment type="caution">
    <text evidence="2">The sequence shown here is derived from an EMBL/GenBank/DDBJ whole genome shotgun (WGS) entry which is preliminary data.</text>
</comment>
<feature type="compositionally biased region" description="Basic residues" evidence="1">
    <location>
        <begin position="144"/>
        <end position="154"/>
    </location>
</feature>
<organism evidence="2 3">
    <name type="scientific">Salvia divinorum</name>
    <name type="common">Maria pastora</name>
    <name type="synonym">Diviner's sage</name>
    <dbReference type="NCBI Taxonomy" id="28513"/>
    <lineage>
        <taxon>Eukaryota</taxon>
        <taxon>Viridiplantae</taxon>
        <taxon>Streptophyta</taxon>
        <taxon>Embryophyta</taxon>
        <taxon>Tracheophyta</taxon>
        <taxon>Spermatophyta</taxon>
        <taxon>Magnoliopsida</taxon>
        <taxon>eudicotyledons</taxon>
        <taxon>Gunneridae</taxon>
        <taxon>Pentapetalae</taxon>
        <taxon>asterids</taxon>
        <taxon>lamiids</taxon>
        <taxon>Lamiales</taxon>
        <taxon>Lamiaceae</taxon>
        <taxon>Nepetoideae</taxon>
        <taxon>Mentheae</taxon>
        <taxon>Salviinae</taxon>
        <taxon>Salvia</taxon>
        <taxon>Salvia subgen. Calosphace</taxon>
    </lineage>
</organism>
<evidence type="ECO:0000313" key="3">
    <source>
        <dbReference type="Proteomes" id="UP001567538"/>
    </source>
</evidence>
<keyword evidence="3" id="KW-1185">Reference proteome</keyword>
<evidence type="ECO:0000313" key="2">
    <source>
        <dbReference type="EMBL" id="KAL1553722.1"/>
    </source>
</evidence>
<protein>
    <submittedName>
        <fullName evidence="2">Uncharacterized protein</fullName>
    </submittedName>
</protein>
<name>A0ABD1HBB0_SALDI</name>
<feature type="compositionally biased region" description="Polar residues" evidence="1">
    <location>
        <begin position="88"/>
        <end position="100"/>
    </location>
</feature>
<dbReference type="Proteomes" id="UP001567538">
    <property type="component" value="Unassembled WGS sequence"/>
</dbReference>
<reference evidence="2 3" key="1">
    <citation type="submission" date="2024-06" db="EMBL/GenBank/DDBJ databases">
        <title>A chromosome level genome sequence of Diviner's sage (Salvia divinorum).</title>
        <authorList>
            <person name="Ford S.A."/>
            <person name="Ro D.-K."/>
            <person name="Ness R.W."/>
            <person name="Phillips M.A."/>
        </authorList>
    </citation>
    <scope>NUCLEOTIDE SEQUENCE [LARGE SCALE GENOMIC DNA]</scope>
    <source>
        <strain evidence="2">SAF-2024a</strain>
        <tissue evidence="2">Leaf</tissue>
    </source>
</reference>
<dbReference type="EMBL" id="JBEAFC010000006">
    <property type="protein sequence ID" value="KAL1553722.1"/>
    <property type="molecule type" value="Genomic_DNA"/>
</dbReference>
<gene>
    <name evidence="2" type="ORF">AAHA92_14357</name>
</gene>
<feature type="region of interest" description="Disordered" evidence="1">
    <location>
        <begin position="88"/>
        <end position="154"/>
    </location>
</feature>
<feature type="compositionally biased region" description="Polar residues" evidence="1">
    <location>
        <begin position="109"/>
        <end position="128"/>
    </location>
</feature>
<dbReference type="PANTHER" id="PTHR34190:SF10">
    <property type="entry name" value="TERNARY COMPLEX FACTOR MIP1 LEUCINE-ZIPPER DOMAIN-CONTAINING PROTEIN"/>
    <property type="match status" value="1"/>
</dbReference>